<protein>
    <submittedName>
        <fullName evidence="2">Homoserine kinase</fullName>
        <ecNumber evidence="2">2.7.1.39</ecNumber>
    </submittedName>
</protein>
<keyword evidence="2" id="KW-0808">Transferase</keyword>
<evidence type="ECO:0000259" key="1">
    <source>
        <dbReference type="Pfam" id="PF01636"/>
    </source>
</evidence>
<keyword evidence="2" id="KW-0418">Kinase</keyword>
<dbReference type="Proteomes" id="UP000838686">
    <property type="component" value="Unassembled WGS sequence"/>
</dbReference>
<organism evidence="2 3">
    <name type="scientific">Paenibacillus plantiphilus</name>
    <dbReference type="NCBI Taxonomy" id="2905650"/>
    <lineage>
        <taxon>Bacteria</taxon>
        <taxon>Bacillati</taxon>
        <taxon>Bacillota</taxon>
        <taxon>Bacilli</taxon>
        <taxon>Bacillales</taxon>
        <taxon>Paenibacillaceae</taxon>
        <taxon>Paenibacillus</taxon>
    </lineage>
</organism>
<name>A0ABN8G977_9BACL</name>
<dbReference type="InterPro" id="IPR002575">
    <property type="entry name" value="Aminoglycoside_PTrfase"/>
</dbReference>
<dbReference type="InterPro" id="IPR011009">
    <property type="entry name" value="Kinase-like_dom_sf"/>
</dbReference>
<dbReference type="EC" id="2.7.1.39" evidence="2"/>
<keyword evidence="3" id="KW-1185">Reference proteome</keyword>
<dbReference type="GO" id="GO:0004413">
    <property type="term" value="F:homoserine kinase activity"/>
    <property type="evidence" value="ECO:0007669"/>
    <property type="project" value="UniProtKB-EC"/>
</dbReference>
<dbReference type="Gene3D" id="3.90.1200.10">
    <property type="match status" value="1"/>
</dbReference>
<proteinExistence type="predicted"/>
<dbReference type="SUPFAM" id="SSF56112">
    <property type="entry name" value="Protein kinase-like (PK-like)"/>
    <property type="match status" value="1"/>
</dbReference>
<reference evidence="2" key="1">
    <citation type="submission" date="2022-01" db="EMBL/GenBank/DDBJ databases">
        <authorList>
            <person name="Criscuolo A."/>
        </authorList>
    </citation>
    <scope>NUCLEOTIDE SEQUENCE</scope>
    <source>
        <strain evidence="2">CIP111893</strain>
    </source>
</reference>
<comment type="caution">
    <text evidence="2">The sequence shown here is derived from an EMBL/GenBank/DDBJ whole genome shotgun (WGS) entry which is preliminary data.</text>
</comment>
<dbReference type="Pfam" id="PF01636">
    <property type="entry name" value="APH"/>
    <property type="match status" value="1"/>
</dbReference>
<dbReference type="EMBL" id="CAKMMF010000005">
    <property type="protein sequence ID" value="CAH1198848.1"/>
    <property type="molecule type" value="Genomic_DNA"/>
</dbReference>
<evidence type="ECO:0000313" key="3">
    <source>
        <dbReference type="Proteomes" id="UP000838686"/>
    </source>
</evidence>
<accession>A0ABN8G977</accession>
<feature type="domain" description="Aminoglycoside phosphotransferase" evidence="1">
    <location>
        <begin position="26"/>
        <end position="259"/>
    </location>
</feature>
<dbReference type="RefSeq" id="WP_236339499.1">
    <property type="nucleotide sequence ID" value="NZ_CAKMMF010000005.1"/>
</dbReference>
<gene>
    <name evidence="2" type="primary">thrB_1</name>
    <name evidence="2" type="ORF">PAECIP111893_01132</name>
</gene>
<evidence type="ECO:0000313" key="2">
    <source>
        <dbReference type="EMBL" id="CAH1198848.1"/>
    </source>
</evidence>
<sequence length="332" mass="37646">MSNIIQLEKLCNDFMLGEIVDVPVAVTGGFMHRMYAIQTTLGRYVVKALNPEIMRRPTAMNNFIASERIANVAAGYVSALPAKMFKGTSIQEVDDQFYLIFDWIEGRVLKLDEINTVHCGIIGGILSDIHKADFSELVIVNNGSNDRQSTNWSFYLEKGRESNAEWANLLFEQIENLHAWNKTAIASTNLLSSEVVISHGDLDPKNVMWNGDTPILIDWESAGYRNPKQDLIETAMYWSENERGQIDRDKFSAFIAGYKKSQGTLQANWAMTLASGFLGKLDWLEYSLKRSLWIECTDEEEQRMGTSQVTGTIHAIIRYAETIAEVEEWLDH</sequence>